<dbReference type="Proteomes" id="UP000199518">
    <property type="component" value="Unassembled WGS sequence"/>
</dbReference>
<keyword evidence="2" id="KW-1185">Reference proteome</keyword>
<evidence type="ECO:0000313" key="2">
    <source>
        <dbReference type="Proteomes" id="UP000199518"/>
    </source>
</evidence>
<gene>
    <name evidence="1" type="ORF">SAMN05421753_12246</name>
</gene>
<dbReference type="SUPFAM" id="SSF102712">
    <property type="entry name" value="JAB1/MPN domain"/>
    <property type="match status" value="1"/>
</dbReference>
<accession>A0A1I3RYE4</accession>
<dbReference type="EMBL" id="FOQD01000022">
    <property type="protein sequence ID" value="SFJ51455.1"/>
    <property type="molecule type" value="Genomic_DNA"/>
</dbReference>
<protein>
    <recommendedName>
        <fullName evidence="3">JAB domain-containing protein</fullName>
    </recommendedName>
</protein>
<dbReference type="Gene3D" id="3.40.140.10">
    <property type="entry name" value="Cytidine Deaminase, domain 2"/>
    <property type="match status" value="1"/>
</dbReference>
<sequence length="161" mass="18025">MSFEDAAVAAFFDAQVDQGRRPEEFGRIWIHTHPGSSPQPSRVDRETFQRAFGHCDWAVMCILARSGDCFAELSWRCGGPARWPLAVEVDYGCPFPAAEPRLWEEEYAAAVAAEAAWTDFSAWPTRRWQSQGAEYDRWAADTMVAAAEQGRAGPLEQEPGR</sequence>
<dbReference type="AlphaFoldDB" id="A0A1I3RYE4"/>
<dbReference type="STRING" id="1576369.SAMN05421753_12246"/>
<organism evidence="1 2">
    <name type="scientific">Planctomicrobium piriforme</name>
    <dbReference type="NCBI Taxonomy" id="1576369"/>
    <lineage>
        <taxon>Bacteria</taxon>
        <taxon>Pseudomonadati</taxon>
        <taxon>Planctomycetota</taxon>
        <taxon>Planctomycetia</taxon>
        <taxon>Planctomycetales</taxon>
        <taxon>Planctomycetaceae</taxon>
        <taxon>Planctomicrobium</taxon>
    </lineage>
</organism>
<reference evidence="2" key="1">
    <citation type="submission" date="2016-10" db="EMBL/GenBank/DDBJ databases">
        <authorList>
            <person name="Varghese N."/>
            <person name="Submissions S."/>
        </authorList>
    </citation>
    <scope>NUCLEOTIDE SEQUENCE [LARGE SCALE GENOMIC DNA]</scope>
    <source>
        <strain evidence="2">DSM 26348</strain>
    </source>
</reference>
<evidence type="ECO:0008006" key="3">
    <source>
        <dbReference type="Google" id="ProtNLM"/>
    </source>
</evidence>
<name>A0A1I3RYE4_9PLAN</name>
<proteinExistence type="predicted"/>
<evidence type="ECO:0000313" key="1">
    <source>
        <dbReference type="EMBL" id="SFJ51455.1"/>
    </source>
</evidence>